<comment type="caution">
    <text evidence="4">The sequence shown here is derived from an EMBL/GenBank/DDBJ whole genome shotgun (WGS) entry which is preliminary data.</text>
</comment>
<keyword evidence="5" id="KW-1185">Reference proteome</keyword>
<keyword evidence="2" id="KW-0472">Membrane</keyword>
<dbReference type="OrthoDB" id="406762at2759"/>
<feature type="compositionally biased region" description="Acidic residues" evidence="1">
    <location>
        <begin position="215"/>
        <end position="234"/>
    </location>
</feature>
<keyword evidence="2" id="KW-0812">Transmembrane</keyword>
<evidence type="ECO:0000256" key="2">
    <source>
        <dbReference type="SAM" id="Phobius"/>
    </source>
</evidence>
<accession>A0A812K4E8</accession>
<sequence length="408" mass="44786">MLGERVGNASLCCSCCWWCAAVAAGIAAHNWGDISNKANAWDIATMWQQTTCQILASGVSCTDKDSGSACFGYTGGTAPSSQPPVFLTEHMATCPGSYWCAKEGGTCHCNGEITYAPALFDGHMYTVPSAEQAYKVASSSSWQCGTDQSGKPFSVDPAPWRAKHCWCTPQSILDILKQDASGLHKKKCSEASNAAFEQQGRRLYQEPPVVKDADAKEDEEDEEYEEMTESEQEVDVATPRRLTDVMYTARRRRTFSYTPWALVSLQPDSDRLDGDRDGAKQISCAYEFGVPAASSALYTSSGPYSGDVWKAERVAKAWGDVPTRPCWVRVRSEAGERLANCAVALDKPGTLKDQAKRKMEVAQICLWISLGLAVPCTCCLIFLIYVRSGNERQAQQQGLMNNMQHHRD</sequence>
<protein>
    <submittedName>
        <fullName evidence="4">Uncharacterized protein</fullName>
    </submittedName>
</protein>
<dbReference type="Proteomes" id="UP000604046">
    <property type="component" value="Unassembled WGS sequence"/>
</dbReference>
<reference evidence="4" key="1">
    <citation type="submission" date="2021-02" db="EMBL/GenBank/DDBJ databases">
        <authorList>
            <person name="Dougan E. K."/>
            <person name="Rhodes N."/>
            <person name="Thang M."/>
            <person name="Chan C."/>
        </authorList>
    </citation>
    <scope>NUCLEOTIDE SEQUENCE</scope>
</reference>
<feature type="transmembrane region" description="Helical" evidence="2">
    <location>
        <begin position="366"/>
        <end position="386"/>
    </location>
</feature>
<proteinExistence type="predicted"/>
<keyword evidence="2" id="KW-1133">Transmembrane helix</keyword>
<evidence type="ECO:0000313" key="5">
    <source>
        <dbReference type="Proteomes" id="UP000604046"/>
    </source>
</evidence>
<evidence type="ECO:0000313" key="4">
    <source>
        <dbReference type="EMBL" id="CAE7222195.1"/>
    </source>
</evidence>
<gene>
    <name evidence="4" type="ORF">SNAT2548_LOCUS8253</name>
</gene>
<evidence type="ECO:0000256" key="3">
    <source>
        <dbReference type="SAM" id="SignalP"/>
    </source>
</evidence>
<feature type="compositionally biased region" description="Basic and acidic residues" evidence="1">
    <location>
        <begin position="199"/>
        <end position="214"/>
    </location>
</feature>
<dbReference type="EMBL" id="CAJNDS010000605">
    <property type="protein sequence ID" value="CAE7222195.1"/>
    <property type="molecule type" value="Genomic_DNA"/>
</dbReference>
<feature type="region of interest" description="Disordered" evidence="1">
    <location>
        <begin position="199"/>
        <end position="236"/>
    </location>
</feature>
<name>A0A812K4E8_9DINO</name>
<dbReference type="AlphaFoldDB" id="A0A812K4E8"/>
<evidence type="ECO:0000256" key="1">
    <source>
        <dbReference type="SAM" id="MobiDB-lite"/>
    </source>
</evidence>
<organism evidence="4 5">
    <name type="scientific">Symbiodinium natans</name>
    <dbReference type="NCBI Taxonomy" id="878477"/>
    <lineage>
        <taxon>Eukaryota</taxon>
        <taxon>Sar</taxon>
        <taxon>Alveolata</taxon>
        <taxon>Dinophyceae</taxon>
        <taxon>Suessiales</taxon>
        <taxon>Symbiodiniaceae</taxon>
        <taxon>Symbiodinium</taxon>
    </lineage>
</organism>
<feature type="signal peptide" evidence="3">
    <location>
        <begin position="1"/>
        <end position="27"/>
    </location>
</feature>
<feature type="chain" id="PRO_5032828318" evidence="3">
    <location>
        <begin position="28"/>
        <end position="408"/>
    </location>
</feature>
<keyword evidence="3" id="KW-0732">Signal</keyword>